<name>A0A6N9T3D0_9HYPH</name>
<dbReference type="Gene3D" id="2.60.120.10">
    <property type="entry name" value="Jelly Rolls"/>
    <property type="match status" value="1"/>
</dbReference>
<dbReference type="Pfam" id="PF07883">
    <property type="entry name" value="Cupin_2"/>
    <property type="match status" value="1"/>
</dbReference>
<dbReference type="EMBL" id="JAAAMG010000005">
    <property type="protein sequence ID" value="NDW04546.1"/>
    <property type="molecule type" value="Genomic_DNA"/>
</dbReference>
<dbReference type="PANTHER" id="PTHR43698:SF1">
    <property type="entry name" value="BLL4564 PROTEIN"/>
    <property type="match status" value="1"/>
</dbReference>
<dbReference type="InterPro" id="IPR011051">
    <property type="entry name" value="RmlC_Cupin_sf"/>
</dbReference>
<dbReference type="SUPFAM" id="SSF51182">
    <property type="entry name" value="RmlC-like cupins"/>
    <property type="match status" value="1"/>
</dbReference>
<dbReference type="CDD" id="cd02233">
    <property type="entry name" value="cupin_HNL-like"/>
    <property type="match status" value="1"/>
</dbReference>
<keyword evidence="3" id="KW-1185">Reference proteome</keyword>
<accession>A0A6N9T3D0</accession>
<dbReference type="PANTHER" id="PTHR43698">
    <property type="entry name" value="RIBD C-TERMINAL DOMAIN CONTAINING PROTEIN"/>
    <property type="match status" value="1"/>
</dbReference>
<dbReference type="InterPro" id="IPR047263">
    <property type="entry name" value="HNL-like_cupin"/>
</dbReference>
<reference evidence="2 3" key="1">
    <citation type="submission" date="2020-01" db="EMBL/GenBank/DDBJ databases">
        <title>Jiella pacifica sp. nov.</title>
        <authorList>
            <person name="Xue Z."/>
            <person name="Zhu S."/>
            <person name="Chen J."/>
            <person name="Yang J."/>
        </authorList>
    </citation>
    <scope>NUCLEOTIDE SEQUENCE [LARGE SCALE GENOMIC DNA]</scope>
    <source>
        <strain evidence="2 3">40Bstr34</strain>
    </source>
</reference>
<proteinExistence type="predicted"/>
<dbReference type="RefSeq" id="WP_163462786.1">
    <property type="nucleotide sequence ID" value="NZ_JAAAMG010000005.1"/>
</dbReference>
<evidence type="ECO:0000259" key="1">
    <source>
        <dbReference type="Pfam" id="PF07883"/>
    </source>
</evidence>
<protein>
    <submittedName>
        <fullName evidence="2">Cupin domain-containing protein</fullName>
    </submittedName>
</protein>
<organism evidence="2 3">
    <name type="scientific">Jiella pacifica</name>
    <dbReference type="NCBI Taxonomy" id="2696469"/>
    <lineage>
        <taxon>Bacteria</taxon>
        <taxon>Pseudomonadati</taxon>
        <taxon>Pseudomonadota</taxon>
        <taxon>Alphaproteobacteria</taxon>
        <taxon>Hyphomicrobiales</taxon>
        <taxon>Aurantimonadaceae</taxon>
        <taxon>Jiella</taxon>
    </lineage>
</organism>
<evidence type="ECO:0000313" key="2">
    <source>
        <dbReference type="EMBL" id="NDW04546.1"/>
    </source>
</evidence>
<evidence type="ECO:0000313" key="3">
    <source>
        <dbReference type="Proteomes" id="UP000469011"/>
    </source>
</evidence>
<dbReference type="InterPro" id="IPR013096">
    <property type="entry name" value="Cupin_2"/>
</dbReference>
<gene>
    <name evidence="2" type="ORF">GTK09_08910</name>
</gene>
<dbReference type="Proteomes" id="UP000469011">
    <property type="component" value="Unassembled WGS sequence"/>
</dbReference>
<comment type="caution">
    <text evidence="2">The sequence shown here is derived from an EMBL/GenBank/DDBJ whole genome shotgun (WGS) entry which is preliminary data.</text>
</comment>
<sequence length="132" mass="14341">MDIKRCGSVASRRPPAAHFTGAVWQDPIIEAQEPARLRSAVVRFDPGARTNWHTHPLGQTLYVVSGSGLARTKGGPVQVIRAGDVVWIPPGEKHWHGAGPDTAMTHIAMQEALDGSHVEWMEPVTDDEYAAT</sequence>
<dbReference type="InterPro" id="IPR014710">
    <property type="entry name" value="RmlC-like_jellyroll"/>
</dbReference>
<feature type="domain" description="Cupin type-2" evidence="1">
    <location>
        <begin position="41"/>
        <end position="98"/>
    </location>
</feature>
<dbReference type="AlphaFoldDB" id="A0A6N9T3D0"/>